<evidence type="ECO:0000313" key="2">
    <source>
        <dbReference type="Proteomes" id="UP000000311"/>
    </source>
</evidence>
<feature type="non-terminal residue" evidence="1">
    <location>
        <position position="1"/>
    </location>
</feature>
<proteinExistence type="predicted"/>
<dbReference type="EMBL" id="GL439592">
    <property type="protein sequence ID" value="EFN66988.1"/>
    <property type="molecule type" value="Genomic_DNA"/>
</dbReference>
<name>E2AHV1_CAMFO</name>
<evidence type="ECO:0000313" key="1">
    <source>
        <dbReference type="EMBL" id="EFN66988.1"/>
    </source>
</evidence>
<protein>
    <recommendedName>
        <fullName evidence="3">THAP-type domain-containing protein</fullName>
    </recommendedName>
</protein>
<gene>
    <name evidence="1" type="ORF">EAG_15620</name>
</gene>
<dbReference type="InParanoid" id="E2AHV1"/>
<dbReference type="Proteomes" id="UP000000311">
    <property type="component" value="Unassembled WGS sequence"/>
</dbReference>
<sequence>EVVTYIAGYVIKIIKNKIKCDMCRQSLESKENNSLLLKIKNKGRLLLPSPHVIIICKVAERVLRQHKDLCTVKNFMTSL</sequence>
<feature type="non-terminal residue" evidence="1">
    <location>
        <position position="79"/>
    </location>
</feature>
<dbReference type="AlphaFoldDB" id="E2AHV1"/>
<keyword evidence="2" id="KW-1185">Reference proteome</keyword>
<reference evidence="1 2" key="1">
    <citation type="journal article" date="2010" name="Science">
        <title>Genomic comparison of the ants Camponotus floridanus and Harpegnathos saltator.</title>
        <authorList>
            <person name="Bonasio R."/>
            <person name="Zhang G."/>
            <person name="Ye C."/>
            <person name="Mutti N.S."/>
            <person name="Fang X."/>
            <person name="Qin N."/>
            <person name="Donahue G."/>
            <person name="Yang P."/>
            <person name="Li Q."/>
            <person name="Li C."/>
            <person name="Zhang P."/>
            <person name="Huang Z."/>
            <person name="Berger S.L."/>
            <person name="Reinberg D."/>
            <person name="Wang J."/>
            <person name="Liebig J."/>
        </authorList>
    </citation>
    <scope>NUCLEOTIDE SEQUENCE [LARGE SCALE GENOMIC DNA]</scope>
    <source>
        <strain evidence="2">C129</strain>
    </source>
</reference>
<organism evidence="2">
    <name type="scientific">Camponotus floridanus</name>
    <name type="common">Florida carpenter ant</name>
    <dbReference type="NCBI Taxonomy" id="104421"/>
    <lineage>
        <taxon>Eukaryota</taxon>
        <taxon>Metazoa</taxon>
        <taxon>Ecdysozoa</taxon>
        <taxon>Arthropoda</taxon>
        <taxon>Hexapoda</taxon>
        <taxon>Insecta</taxon>
        <taxon>Pterygota</taxon>
        <taxon>Neoptera</taxon>
        <taxon>Endopterygota</taxon>
        <taxon>Hymenoptera</taxon>
        <taxon>Apocrita</taxon>
        <taxon>Aculeata</taxon>
        <taxon>Formicoidea</taxon>
        <taxon>Formicidae</taxon>
        <taxon>Formicinae</taxon>
        <taxon>Camponotus</taxon>
    </lineage>
</organism>
<accession>E2AHV1</accession>
<evidence type="ECO:0008006" key="3">
    <source>
        <dbReference type="Google" id="ProtNLM"/>
    </source>
</evidence>